<accession>A0A174ZH10</accession>
<feature type="domain" description="NodB homology" evidence="2">
    <location>
        <begin position="120"/>
        <end position="302"/>
    </location>
</feature>
<dbReference type="PANTHER" id="PTHR10587">
    <property type="entry name" value="GLYCOSYL TRANSFERASE-RELATED"/>
    <property type="match status" value="1"/>
</dbReference>
<name>A0A174ZH10_9FIRM</name>
<dbReference type="EC" id="3.-.-.-" evidence="3"/>
<proteinExistence type="predicted"/>
<dbReference type="PANTHER" id="PTHR10587:SF78">
    <property type="entry name" value="PEPTIDOGLYCAN-N-ACETYLMURAMIC ACID DEACETYLASE PDAA"/>
    <property type="match status" value="1"/>
</dbReference>
<organism evidence="3 4">
    <name type="scientific">[Ruminococcus] torques</name>
    <dbReference type="NCBI Taxonomy" id="33039"/>
    <lineage>
        <taxon>Bacteria</taxon>
        <taxon>Bacillati</taxon>
        <taxon>Bacillota</taxon>
        <taxon>Clostridia</taxon>
        <taxon>Lachnospirales</taxon>
        <taxon>Lachnospiraceae</taxon>
        <taxon>Mediterraneibacter</taxon>
    </lineage>
</organism>
<dbReference type="AlphaFoldDB" id="A0A174ZH10"/>
<dbReference type="EMBL" id="CZBX01000005">
    <property type="protein sequence ID" value="CUQ86504.1"/>
    <property type="molecule type" value="Genomic_DNA"/>
</dbReference>
<dbReference type="CDD" id="cd10948">
    <property type="entry name" value="CE4_BsPdaA_like"/>
    <property type="match status" value="1"/>
</dbReference>
<sequence>MKLSLSRKCIHFPIHPLKSKKYCILFLIFSYFSGIGAGFLKEQIFAFSNEPTSARPSPVNQNSVTSIPRTISCALPDLTLSSEGNWGLSFQEEGKTPVGNASIQELASMDAYYAQDTSEKVLYLTFDAGYENGNTPAILDALKKHQVKATFFVVGTYIDSEPELIRQIIKEGHTVGNHTWHHPDMSHISSIEDFQKELEYVETAYKNVTGKNMTKYYRPPQGKYSEANLQMAKELGYKSFFWSLAYVDWYQDNQPSKEEAFSKLLGRIHPGAIVLLHSTSSTNAEILDELLTRWEEMGYHVQPLENIISTSSATVQQHT</sequence>
<evidence type="ECO:0000313" key="3">
    <source>
        <dbReference type="EMBL" id="CUQ86504.1"/>
    </source>
</evidence>
<protein>
    <submittedName>
        <fullName evidence="3">Probable polysaccharide deacetylase pdaA</fullName>
        <ecNumber evidence="3">3.-.-.-</ecNumber>
    </submittedName>
</protein>
<keyword evidence="1" id="KW-0812">Transmembrane</keyword>
<keyword evidence="1" id="KW-0472">Membrane</keyword>
<dbReference type="InterPro" id="IPR014235">
    <property type="entry name" value="Spore_PdaA"/>
</dbReference>
<dbReference type="OrthoDB" id="9812065at2"/>
<evidence type="ECO:0000256" key="1">
    <source>
        <dbReference type="SAM" id="Phobius"/>
    </source>
</evidence>
<dbReference type="InterPro" id="IPR050248">
    <property type="entry name" value="Polysacc_deacetylase_ArnD"/>
</dbReference>
<reference evidence="3 4" key="1">
    <citation type="submission" date="2015-09" db="EMBL/GenBank/DDBJ databases">
        <authorList>
            <consortium name="Pathogen Informatics"/>
        </authorList>
    </citation>
    <scope>NUCLEOTIDE SEQUENCE [LARGE SCALE GENOMIC DNA]</scope>
    <source>
        <strain evidence="3 4">2789STDY5834889</strain>
    </source>
</reference>
<keyword evidence="1" id="KW-1133">Transmembrane helix</keyword>
<evidence type="ECO:0000313" key="4">
    <source>
        <dbReference type="Proteomes" id="UP000078383"/>
    </source>
</evidence>
<dbReference type="Gene3D" id="3.20.20.370">
    <property type="entry name" value="Glycoside hydrolase/deacetylase"/>
    <property type="match status" value="1"/>
</dbReference>
<dbReference type="GO" id="GO:0016020">
    <property type="term" value="C:membrane"/>
    <property type="evidence" value="ECO:0007669"/>
    <property type="project" value="TreeGrafter"/>
</dbReference>
<dbReference type="GO" id="GO:0005975">
    <property type="term" value="P:carbohydrate metabolic process"/>
    <property type="evidence" value="ECO:0007669"/>
    <property type="project" value="InterPro"/>
</dbReference>
<dbReference type="SUPFAM" id="SSF88713">
    <property type="entry name" value="Glycoside hydrolase/deacetylase"/>
    <property type="match status" value="1"/>
</dbReference>
<dbReference type="Pfam" id="PF01522">
    <property type="entry name" value="Polysacc_deac_1"/>
    <property type="match status" value="1"/>
</dbReference>
<evidence type="ECO:0000259" key="2">
    <source>
        <dbReference type="PROSITE" id="PS51677"/>
    </source>
</evidence>
<feature type="transmembrane region" description="Helical" evidence="1">
    <location>
        <begin position="21"/>
        <end position="40"/>
    </location>
</feature>
<dbReference type="GO" id="GO:0016810">
    <property type="term" value="F:hydrolase activity, acting on carbon-nitrogen (but not peptide) bonds"/>
    <property type="evidence" value="ECO:0007669"/>
    <property type="project" value="InterPro"/>
</dbReference>
<dbReference type="PROSITE" id="PS51677">
    <property type="entry name" value="NODB"/>
    <property type="match status" value="1"/>
</dbReference>
<dbReference type="InterPro" id="IPR002509">
    <property type="entry name" value="NODB_dom"/>
</dbReference>
<keyword evidence="3" id="KW-0378">Hydrolase</keyword>
<dbReference type="Proteomes" id="UP000078383">
    <property type="component" value="Unassembled WGS sequence"/>
</dbReference>
<gene>
    <name evidence="3" type="primary">pdaA</name>
    <name evidence="3" type="ORF">ERS852502_01364</name>
</gene>
<dbReference type="InterPro" id="IPR011330">
    <property type="entry name" value="Glyco_hydro/deAcase_b/a-brl"/>
</dbReference>